<evidence type="ECO:0000256" key="6">
    <source>
        <dbReference type="ARBA" id="ARBA00023004"/>
    </source>
</evidence>
<keyword evidence="2 11" id="KW-0813">Transport</keyword>
<dbReference type="Proteomes" id="UP001500713">
    <property type="component" value="Unassembled WGS sequence"/>
</dbReference>
<evidence type="ECO:0000256" key="9">
    <source>
        <dbReference type="ARBA" id="ARBA00023136"/>
    </source>
</evidence>
<evidence type="ECO:0000256" key="3">
    <source>
        <dbReference type="ARBA" id="ARBA00022452"/>
    </source>
</evidence>
<name>A0ABN1AYF2_9SPHN</name>
<keyword evidence="10 11" id="KW-0998">Cell outer membrane</keyword>
<organism evidence="16 17">
    <name type="scientific">Parasphingorhabdus litoris</name>
    <dbReference type="NCBI Taxonomy" id="394733"/>
    <lineage>
        <taxon>Bacteria</taxon>
        <taxon>Pseudomonadati</taxon>
        <taxon>Pseudomonadota</taxon>
        <taxon>Alphaproteobacteria</taxon>
        <taxon>Sphingomonadales</taxon>
        <taxon>Sphingomonadaceae</taxon>
        <taxon>Parasphingorhabdus</taxon>
    </lineage>
</organism>
<dbReference type="InterPro" id="IPR039426">
    <property type="entry name" value="TonB-dep_rcpt-like"/>
</dbReference>
<comment type="similarity">
    <text evidence="11 12">Belongs to the TonB-dependent receptor family.</text>
</comment>
<proteinExistence type="inferred from homology"/>
<gene>
    <name evidence="16" type="ORF">GCM10009096_31580</name>
</gene>
<comment type="caution">
    <text evidence="16">The sequence shown here is derived from an EMBL/GenBank/DDBJ whole genome shotgun (WGS) entry which is preliminary data.</text>
</comment>
<reference evidence="16 17" key="1">
    <citation type="journal article" date="2019" name="Int. J. Syst. Evol. Microbiol.">
        <title>The Global Catalogue of Microorganisms (GCM) 10K type strain sequencing project: providing services to taxonomists for standard genome sequencing and annotation.</title>
        <authorList>
            <consortium name="The Broad Institute Genomics Platform"/>
            <consortium name="The Broad Institute Genome Sequencing Center for Infectious Disease"/>
            <person name="Wu L."/>
            <person name="Ma J."/>
        </authorList>
    </citation>
    <scope>NUCLEOTIDE SEQUENCE [LARGE SCALE GENOMIC DNA]</scope>
    <source>
        <strain evidence="16 17">JCM 14162</strain>
    </source>
</reference>
<evidence type="ECO:0000256" key="7">
    <source>
        <dbReference type="ARBA" id="ARBA00023065"/>
    </source>
</evidence>
<evidence type="ECO:0000256" key="11">
    <source>
        <dbReference type="PROSITE-ProRule" id="PRU01360"/>
    </source>
</evidence>
<keyword evidence="6" id="KW-0408">Iron</keyword>
<feature type="domain" description="TonB-dependent receptor-like beta-barrel" evidence="14">
    <location>
        <begin position="342"/>
        <end position="816"/>
    </location>
</feature>
<evidence type="ECO:0000256" key="13">
    <source>
        <dbReference type="SAM" id="SignalP"/>
    </source>
</evidence>
<dbReference type="InterPro" id="IPR012910">
    <property type="entry name" value="Plug_dom"/>
</dbReference>
<evidence type="ECO:0000259" key="14">
    <source>
        <dbReference type="Pfam" id="PF00593"/>
    </source>
</evidence>
<evidence type="ECO:0000256" key="12">
    <source>
        <dbReference type="RuleBase" id="RU003357"/>
    </source>
</evidence>
<dbReference type="InterPro" id="IPR000531">
    <property type="entry name" value="Beta-barrel_TonB"/>
</dbReference>
<keyword evidence="3 11" id="KW-1134">Transmembrane beta strand</keyword>
<evidence type="ECO:0000313" key="16">
    <source>
        <dbReference type="EMBL" id="GAA0486474.1"/>
    </source>
</evidence>
<dbReference type="Gene3D" id="2.40.170.20">
    <property type="entry name" value="TonB-dependent receptor, beta-barrel domain"/>
    <property type="match status" value="2"/>
</dbReference>
<dbReference type="PROSITE" id="PS51318">
    <property type="entry name" value="TAT"/>
    <property type="match status" value="1"/>
</dbReference>
<keyword evidence="8 12" id="KW-0798">TonB box</keyword>
<dbReference type="InterPro" id="IPR036942">
    <property type="entry name" value="Beta-barrel_TonB_sf"/>
</dbReference>
<evidence type="ECO:0000256" key="4">
    <source>
        <dbReference type="ARBA" id="ARBA00022496"/>
    </source>
</evidence>
<evidence type="ECO:0000256" key="10">
    <source>
        <dbReference type="ARBA" id="ARBA00023237"/>
    </source>
</evidence>
<keyword evidence="17" id="KW-1185">Reference proteome</keyword>
<accession>A0ABN1AYF2</accession>
<dbReference type="RefSeq" id="WP_229955683.1">
    <property type="nucleotide sequence ID" value="NZ_BAAAEM010000003.1"/>
</dbReference>
<feature type="signal peptide" evidence="13">
    <location>
        <begin position="1"/>
        <end position="39"/>
    </location>
</feature>
<evidence type="ECO:0000256" key="2">
    <source>
        <dbReference type="ARBA" id="ARBA00022448"/>
    </source>
</evidence>
<evidence type="ECO:0000256" key="8">
    <source>
        <dbReference type="ARBA" id="ARBA00023077"/>
    </source>
</evidence>
<dbReference type="SUPFAM" id="SSF56935">
    <property type="entry name" value="Porins"/>
    <property type="match status" value="1"/>
</dbReference>
<dbReference type="PROSITE" id="PS52016">
    <property type="entry name" value="TONB_DEPENDENT_REC_3"/>
    <property type="match status" value="1"/>
</dbReference>
<feature type="chain" id="PRO_5046457238" description="TonB-dependent receptor" evidence="13">
    <location>
        <begin position="40"/>
        <end position="857"/>
    </location>
</feature>
<feature type="domain" description="TonB-dependent receptor plug" evidence="15">
    <location>
        <begin position="62"/>
        <end position="170"/>
    </location>
</feature>
<evidence type="ECO:0000256" key="1">
    <source>
        <dbReference type="ARBA" id="ARBA00004571"/>
    </source>
</evidence>
<keyword evidence="13" id="KW-0732">Signal</keyword>
<evidence type="ECO:0008006" key="18">
    <source>
        <dbReference type="Google" id="ProtNLM"/>
    </source>
</evidence>
<evidence type="ECO:0000256" key="5">
    <source>
        <dbReference type="ARBA" id="ARBA00022692"/>
    </source>
</evidence>
<dbReference type="Pfam" id="PF07715">
    <property type="entry name" value="Plug"/>
    <property type="match status" value="1"/>
</dbReference>
<dbReference type="PANTHER" id="PTHR32552">
    <property type="entry name" value="FERRICHROME IRON RECEPTOR-RELATED"/>
    <property type="match status" value="1"/>
</dbReference>
<keyword evidence="7" id="KW-0406">Ion transport</keyword>
<evidence type="ECO:0000313" key="17">
    <source>
        <dbReference type="Proteomes" id="UP001500713"/>
    </source>
</evidence>
<keyword evidence="5 11" id="KW-0812">Transmembrane</keyword>
<dbReference type="InterPro" id="IPR006311">
    <property type="entry name" value="TAT_signal"/>
</dbReference>
<protein>
    <recommendedName>
        <fullName evidence="18">TonB-dependent receptor</fullName>
    </recommendedName>
</protein>
<sequence>MTTHSQRHKTIFTSKSARGLLMGSAASLALAGAAAPAHAQDGAEDDDSNVITVIARKQTETLQEVPVTVTAIGGDTLENFQVNEIADVVSRVPALNVQVGGSGSGGQISLRGVGSSNISASFDSAVAFDFDGVQISTMRLVQAGFFDVEQIDVLKGPQSLFFGKSASAGVFSVRSANPTPDWEIGGKAAYEFEEKGYTVSGYISGPLSDTLGVRVAAQFNDIEDYVDLAPGTPAFNPDGSVRDSRGLTNFVSRVTFQWDPFDNFNANLKLNYIKNENDGAIAHSDINCGANGVADPIVLLGGGIVVPSNADCNDTDGLYHHVDFAPALGAQLPVESSVADRFRNGIPFGETDIFFGRLSWDLDVSDSLTLSSVTGYLNLDAIDLDSYGYVGVGPGNTPFGVGGSDPRNRTEQFTQELRLASDYDGMFNFMIGAFYESREIDFDTSQQAVNISLASADPTLPIFTIPDPTSPVSGTNVPVFQGLAQGSGGSFDWHKQHSTKTEALSFFGSVTLDLTDQLQLSGGIRWTDEQKVNTISVPYLHNLLEFTSNDPVTGDPLPAGVFVDSPGFVTEGFFSGPIKFSDSNFSPEVSLRYQATPDVNIYAAFKTGFKSGGIDNSALPSNSLQAAAAAGNFDSLIYESETGLGGEIGVKSQFADRTITANLSAFYYVFDDLQVQNFDAINIQFQTFNASQLTSKGLDLEWAWRTPVEGLSFSGALAYTDAKFSDTFITTSGEDLDGRRAARAPEFAGNIAFDWSVPMSDAIELGLNGNLQYSGSYFTNEDSLTDLKQDSYVSIDGAISVGDPDGKWKLSLIGVNLTDEIWINTSGGRPFLPADGDDLVVTQNRGRQVFVEASFKF</sequence>
<keyword evidence="9 11" id="KW-0472">Membrane</keyword>
<dbReference type="Pfam" id="PF00593">
    <property type="entry name" value="TonB_dep_Rec_b-barrel"/>
    <property type="match status" value="1"/>
</dbReference>
<comment type="subcellular location">
    <subcellularLocation>
        <location evidence="1 11">Cell outer membrane</location>
        <topology evidence="1 11">Multi-pass membrane protein</topology>
    </subcellularLocation>
</comment>
<dbReference type="PANTHER" id="PTHR32552:SF81">
    <property type="entry name" value="TONB-DEPENDENT OUTER MEMBRANE RECEPTOR"/>
    <property type="match status" value="1"/>
</dbReference>
<dbReference type="EMBL" id="BAAAEM010000003">
    <property type="protein sequence ID" value="GAA0486474.1"/>
    <property type="molecule type" value="Genomic_DNA"/>
</dbReference>
<keyword evidence="4" id="KW-0410">Iron transport</keyword>
<evidence type="ECO:0000259" key="15">
    <source>
        <dbReference type="Pfam" id="PF07715"/>
    </source>
</evidence>